<evidence type="ECO:0000313" key="5">
    <source>
        <dbReference type="Proteomes" id="UP000008963"/>
    </source>
</evidence>
<dbReference type="HOGENOM" id="CLU_1738004_0_0_7"/>
<organism evidence="4 5">
    <name type="scientific">Halobacteriovorax marinus (strain ATCC BAA-682 / DSM 15412 / SJ)</name>
    <name type="common">Bacteriovorax marinus</name>
    <dbReference type="NCBI Taxonomy" id="862908"/>
    <lineage>
        <taxon>Bacteria</taxon>
        <taxon>Pseudomonadati</taxon>
        <taxon>Bdellovibrionota</taxon>
        <taxon>Bacteriovoracia</taxon>
        <taxon>Bacteriovoracales</taxon>
        <taxon>Halobacteriovoraceae</taxon>
        <taxon>Halobacteriovorax</taxon>
    </lineage>
</organism>
<keyword evidence="5" id="KW-1185">Reference proteome</keyword>
<dbReference type="EMBL" id="FQ312005">
    <property type="protein sequence ID" value="CBW25826.1"/>
    <property type="molecule type" value="Genomic_DNA"/>
</dbReference>
<evidence type="ECO:0000256" key="3">
    <source>
        <dbReference type="SAM" id="SignalP"/>
    </source>
</evidence>
<dbReference type="STRING" id="862908.BMS_0938"/>
<gene>
    <name evidence="4" type="ordered locus">BMS_0938</name>
</gene>
<dbReference type="RefSeq" id="WP_014243611.1">
    <property type="nucleotide sequence ID" value="NC_016620.1"/>
</dbReference>
<evidence type="ECO:0000256" key="2">
    <source>
        <dbReference type="ARBA" id="ARBA00023157"/>
    </source>
</evidence>
<dbReference type="PANTHER" id="PTHR11245:SF6">
    <property type="entry name" value="DUF19 DOMAIN-CONTAINING PROTEIN"/>
    <property type="match status" value="1"/>
</dbReference>
<evidence type="ECO:0000256" key="1">
    <source>
        <dbReference type="ARBA" id="ARBA00022702"/>
    </source>
</evidence>
<dbReference type="InterPro" id="IPR004978">
    <property type="entry name" value="Stanniocalcin"/>
</dbReference>
<keyword evidence="1" id="KW-0372">Hormone</keyword>
<feature type="chain" id="PRO_5003154489" evidence="3">
    <location>
        <begin position="20"/>
        <end position="150"/>
    </location>
</feature>
<dbReference type="GO" id="GO:0005179">
    <property type="term" value="F:hormone activity"/>
    <property type="evidence" value="ECO:0007669"/>
    <property type="project" value="UniProtKB-KW"/>
</dbReference>
<dbReference type="eggNOG" id="ENOG502ZJAM">
    <property type="taxonomic scope" value="Bacteria"/>
</dbReference>
<feature type="signal peptide" evidence="3">
    <location>
        <begin position="1"/>
        <end position="19"/>
    </location>
</feature>
<dbReference type="KEGG" id="bmx:BMS_0938"/>
<accession>E1WXC5</accession>
<dbReference type="GO" id="GO:0005615">
    <property type="term" value="C:extracellular space"/>
    <property type="evidence" value="ECO:0007669"/>
    <property type="project" value="TreeGrafter"/>
</dbReference>
<dbReference type="GO" id="GO:0006874">
    <property type="term" value="P:intracellular calcium ion homeostasis"/>
    <property type="evidence" value="ECO:0007669"/>
    <property type="project" value="TreeGrafter"/>
</dbReference>
<dbReference type="PANTHER" id="PTHR11245">
    <property type="entry name" value="STANNIOCALCIN"/>
    <property type="match status" value="1"/>
</dbReference>
<dbReference type="Proteomes" id="UP000008963">
    <property type="component" value="Chromosome"/>
</dbReference>
<protein>
    <submittedName>
        <fullName evidence="4">Exported protein</fullName>
    </submittedName>
</protein>
<reference evidence="5" key="1">
    <citation type="journal article" date="2013" name="ISME J.">
        <title>A small predatory core genome in the divergent marine Bacteriovorax marinus SJ and the terrestrial Bdellovibrio bacteriovorus.</title>
        <authorList>
            <person name="Crossman L.C."/>
            <person name="Chen H."/>
            <person name="Cerdeno-Tarraga A.M."/>
            <person name="Brooks K."/>
            <person name="Quail M.A."/>
            <person name="Pineiro S.A."/>
            <person name="Hobley L."/>
            <person name="Sockett R.E."/>
            <person name="Bentley S.D."/>
            <person name="Parkhill J."/>
            <person name="Williams H.N."/>
            <person name="Stine O.C."/>
        </authorList>
    </citation>
    <scope>NUCLEOTIDE SEQUENCE [LARGE SCALE GENOMIC DNA]</scope>
    <source>
        <strain evidence="5">ATCC BAA-682 / DSM 15412 / SJ</strain>
    </source>
</reference>
<dbReference type="OrthoDB" id="5294966at2"/>
<dbReference type="AlphaFoldDB" id="E1WXC5"/>
<dbReference type="PATRIC" id="fig|862908.3.peg.893"/>
<dbReference type="Pfam" id="PF03298">
    <property type="entry name" value="Stanniocalcin"/>
    <property type="match status" value="1"/>
</dbReference>
<keyword evidence="3" id="KW-0732">Signal</keyword>
<name>E1WXC5_HALMS</name>
<evidence type="ECO:0000313" key="4">
    <source>
        <dbReference type="EMBL" id="CBW25826.1"/>
    </source>
</evidence>
<keyword evidence="2" id="KW-1015">Disulfide bond</keyword>
<sequence length="150" mass="17966">MQKALISLFIILMSLSLSAMECDQLEDDCDYYSCIEEQRHCGKRGYPLNFGKKYCLKFNKEEDRFSEEGKRWIRDVRQCLIDQALESKDHLSCKEFKKEQFKAHVPCYIKTGYCELSRADRFAVKKVIYKSMWRPYLIWFGMKIVIKCRL</sequence>
<proteinExistence type="predicted"/>